<dbReference type="PATRIC" id="fig|742823.3.peg.11"/>
<organism evidence="2 3">
    <name type="scientific">Sutterella wadsworthensis 2_1_59BFAA</name>
    <dbReference type="NCBI Taxonomy" id="742823"/>
    <lineage>
        <taxon>Bacteria</taxon>
        <taxon>Pseudomonadati</taxon>
        <taxon>Pseudomonadota</taxon>
        <taxon>Betaproteobacteria</taxon>
        <taxon>Burkholderiales</taxon>
        <taxon>Sutterellaceae</taxon>
        <taxon>Sutterella</taxon>
    </lineage>
</organism>
<keyword evidence="3" id="KW-1185">Reference proteome</keyword>
<feature type="chain" id="PRO_5003849770" description="Lipoprotein" evidence="1">
    <location>
        <begin position="19"/>
        <end position="112"/>
    </location>
</feature>
<dbReference type="STRING" id="742823.HMPREF9465_00011"/>
<dbReference type="EMBL" id="ADMG01000002">
    <property type="protein sequence ID" value="EKB32328.1"/>
    <property type="molecule type" value="Genomic_DNA"/>
</dbReference>
<feature type="signal peptide" evidence="1">
    <location>
        <begin position="1"/>
        <end position="18"/>
    </location>
</feature>
<name>K1K0G8_9BURK</name>
<evidence type="ECO:0000313" key="3">
    <source>
        <dbReference type="Proteomes" id="UP000005835"/>
    </source>
</evidence>
<sequence>MKRLLAAAALAAALSCSAAGTQDIQKHGEEYFRIFSILPDGQGILARRCTKLTQSGLCVGAPVLLPADAVKAPAEEKVVRLADPKEDGWHTLQHDNGQKKTVMKMTGREVTE</sequence>
<dbReference type="AlphaFoldDB" id="K1K0G8"/>
<evidence type="ECO:0008006" key="4">
    <source>
        <dbReference type="Google" id="ProtNLM"/>
    </source>
</evidence>
<reference evidence="2 3" key="1">
    <citation type="submission" date="2012-05" db="EMBL/GenBank/DDBJ databases">
        <title>The Genome Sequence of Sutterella wadsworthensis 2_1_59BFAA.</title>
        <authorList>
            <consortium name="The Broad Institute Genome Sequencing Platform"/>
            <person name="Earl A."/>
            <person name="Ward D."/>
            <person name="Feldgarden M."/>
            <person name="Gevers D."/>
            <person name="Daigneault M."/>
            <person name="Strauss J."/>
            <person name="Allen-Vercoe E."/>
            <person name="Walker B."/>
            <person name="Young S.K."/>
            <person name="Zeng Q."/>
            <person name="Gargeya S."/>
            <person name="Fitzgerald M."/>
            <person name="Haas B."/>
            <person name="Abouelleil A."/>
            <person name="Alvarado L."/>
            <person name="Arachchi H.M."/>
            <person name="Berlin A.M."/>
            <person name="Chapman S.B."/>
            <person name="Goldberg J."/>
            <person name="Griggs A."/>
            <person name="Gujja S."/>
            <person name="Hansen M."/>
            <person name="Howarth C."/>
            <person name="Imamovic A."/>
            <person name="Larimer J."/>
            <person name="McCowen C."/>
            <person name="Montmayeur A."/>
            <person name="Murphy C."/>
            <person name="Neiman D."/>
            <person name="Pearson M."/>
            <person name="Priest M."/>
            <person name="Roberts A."/>
            <person name="Saif S."/>
            <person name="Shea T."/>
            <person name="Sisk P."/>
            <person name="Sykes S."/>
            <person name="Wortman J."/>
            <person name="Nusbaum C."/>
            <person name="Birren B."/>
        </authorList>
    </citation>
    <scope>NUCLEOTIDE SEQUENCE [LARGE SCALE GENOMIC DNA]</scope>
    <source>
        <strain evidence="2 3">2_1_59BFAA</strain>
    </source>
</reference>
<dbReference type="PROSITE" id="PS51257">
    <property type="entry name" value="PROKAR_LIPOPROTEIN"/>
    <property type="match status" value="1"/>
</dbReference>
<protein>
    <recommendedName>
        <fullName evidence="4">Lipoprotein</fullName>
    </recommendedName>
</protein>
<comment type="caution">
    <text evidence="2">The sequence shown here is derived from an EMBL/GenBank/DDBJ whole genome shotgun (WGS) entry which is preliminary data.</text>
</comment>
<dbReference type="RefSeq" id="WP_005432889.1">
    <property type="nucleotide sequence ID" value="NZ_JH815513.1"/>
</dbReference>
<accession>K1K0G8</accession>
<keyword evidence="1" id="KW-0732">Signal</keyword>
<dbReference type="Proteomes" id="UP000005835">
    <property type="component" value="Unassembled WGS sequence"/>
</dbReference>
<evidence type="ECO:0000256" key="1">
    <source>
        <dbReference type="SAM" id="SignalP"/>
    </source>
</evidence>
<proteinExistence type="predicted"/>
<dbReference type="HOGENOM" id="CLU_2144587_0_0_4"/>
<gene>
    <name evidence="2" type="ORF">HMPREF9465_00011</name>
</gene>
<evidence type="ECO:0000313" key="2">
    <source>
        <dbReference type="EMBL" id="EKB32328.1"/>
    </source>
</evidence>